<evidence type="ECO:0000313" key="2">
    <source>
        <dbReference type="Proteomes" id="UP001159663"/>
    </source>
</evidence>
<comment type="caution">
    <text evidence="1">The sequence shown here is derived from an EMBL/GenBank/DDBJ whole genome shotgun (WGS) entry which is preliminary data.</text>
</comment>
<protein>
    <submittedName>
        <fullName evidence="1">Uncharacterized protein</fullName>
    </submittedName>
</protein>
<organism evidence="1 2">
    <name type="scientific">Vibrio splendidus</name>
    <dbReference type="NCBI Taxonomy" id="29497"/>
    <lineage>
        <taxon>Bacteria</taxon>
        <taxon>Pseudomonadati</taxon>
        <taxon>Pseudomonadota</taxon>
        <taxon>Gammaproteobacteria</taxon>
        <taxon>Vibrionales</taxon>
        <taxon>Vibrionaceae</taxon>
        <taxon>Vibrio</taxon>
    </lineage>
</organism>
<evidence type="ECO:0000313" key="1">
    <source>
        <dbReference type="EMBL" id="MDH5924433.1"/>
    </source>
</evidence>
<dbReference type="EMBL" id="JAKMYX010000212">
    <property type="protein sequence ID" value="MDH5924433.1"/>
    <property type="molecule type" value="Genomic_DNA"/>
</dbReference>
<sequence>MSLKVALNLLEEYQALTGQEGQHMDDLKLELKCTFIQSKWLGEDDRQNLRHRALKYLQLEEDFCSLIDNDPANDLVMELKSLLLK</sequence>
<dbReference type="RefSeq" id="WP_048660441.1">
    <property type="nucleotide sequence ID" value="NZ_JAKMYX010000212.1"/>
</dbReference>
<name>A0AA43G3V2_VIBSP</name>
<dbReference type="Proteomes" id="UP001159663">
    <property type="component" value="Unassembled WGS sequence"/>
</dbReference>
<accession>A0AA43G3V2</accession>
<reference evidence="1" key="1">
    <citation type="submission" date="2022-01" db="EMBL/GenBank/DDBJ databases">
        <title>Vibrio aestuarianus Clade A and Clade B isolates are associated with Pacific oyster (Crassostrea gigas) disease outbreaks across Ireland.</title>
        <authorList>
            <person name="Coyle N."/>
            <person name="O'Toole C."/>
            <person name="Thomas J.C.L."/>
            <person name="Ryder D."/>
            <person name="Cheslett D."/>
            <person name="Feist S."/>
            <person name="Bean T."/>
            <person name="Joseph A."/>
            <person name="Waina A."/>
            <person name="Feil E."/>
            <person name="Verner-Jeffreys D.W."/>
        </authorList>
    </citation>
    <scope>NUCLEOTIDE SEQUENCE</scope>
    <source>
        <strain evidence="1">S/17/14 A</strain>
    </source>
</reference>
<gene>
    <name evidence="1" type="ORF">L8R85_25980</name>
</gene>
<dbReference type="GeneID" id="93901925"/>
<proteinExistence type="predicted"/>
<dbReference type="AlphaFoldDB" id="A0AA43G3V2"/>